<organism evidence="7 8">
    <name type="scientific">Nocardia cyriacigeorgica</name>
    <dbReference type="NCBI Taxonomy" id="135487"/>
    <lineage>
        <taxon>Bacteria</taxon>
        <taxon>Bacillati</taxon>
        <taxon>Actinomycetota</taxon>
        <taxon>Actinomycetes</taxon>
        <taxon>Mycobacteriales</taxon>
        <taxon>Nocardiaceae</taxon>
        <taxon>Nocardia</taxon>
    </lineage>
</organism>
<gene>
    <name evidence="7" type="ORF">GV791_27370</name>
</gene>
<evidence type="ECO:0000259" key="6">
    <source>
        <dbReference type="Pfam" id="PF00082"/>
    </source>
</evidence>
<name>A0A6P1D107_9NOCA</name>
<feature type="region of interest" description="Disordered" evidence="5">
    <location>
        <begin position="1"/>
        <end position="57"/>
    </location>
</feature>
<dbReference type="GO" id="GO:0004252">
    <property type="term" value="F:serine-type endopeptidase activity"/>
    <property type="evidence" value="ECO:0007669"/>
    <property type="project" value="InterPro"/>
</dbReference>
<dbReference type="CDD" id="cd04847">
    <property type="entry name" value="Peptidases_S8_Subtilisin_like_2"/>
    <property type="match status" value="1"/>
</dbReference>
<evidence type="ECO:0000256" key="2">
    <source>
        <dbReference type="ARBA" id="ARBA00022670"/>
    </source>
</evidence>
<dbReference type="InterPro" id="IPR036852">
    <property type="entry name" value="Peptidase_S8/S53_dom_sf"/>
</dbReference>
<keyword evidence="2" id="KW-0645">Protease</keyword>
<dbReference type="SUPFAM" id="SSF52743">
    <property type="entry name" value="Subtilisin-like"/>
    <property type="match status" value="1"/>
</dbReference>
<sequence length="852" mass="93392">MSKRDKPHLIVHAAPQSEPFAPTPVVVPPRERLPVDRGAHGRRLQSEFDAATAPSGGLEEAEAGTYITFASFPGLDLALKSLDPNGRGPKPALVAVKAVDTAPGVVQHATVYVPAGGKQYFLSRLAEYVATTTDDKPKHMALVEGIASIRRATIRELWTDPDQLFPADDHCRRWWEVWLRKRDNDGGELDRLRNYAAQNELPIGRSFLGFGDRTVALLCATVHELSEMFELLDDLAELRSPREVVDELLELDAADQSDWARELAGRTRAAGVGAPTVCVLDTGVQDAHPLLSHSLHADDVHVVDVAWSPTPTHPHGTEMAGLALYEDLHQAVVGVHTVELDHRLESVKILPDNGEHDPELHGAITARAIDRPEISAPRRERAFLLAVTTETPANPDGENDAVREEAGKPTSWSAAVDALAFGRAISDSEPGLVYLDRDEPTNPRLFVISAGNIRDIVPSDNHLDRCDIEPVEEPAQAWNALTVGAYTDKDDLSGAAAIFDGYSVLAARGELSPTSRTSVAFDVSKWPYKPDVVAEGGNVAVSSGDDQAQTPDALGILTTRYQSFGGGAFTTTRATSAASAQVAAIAASIMAEYPGMRPETVRALVVHSARWTPAMQRRFDTETSKTRRANLLLRRYGMGVPDRQRALRSASDALTLVTESQIRPFERIDNTAEGRLREMNVHQLPWPREQLEALGNTEVTMRVTLSYFIEPNPSNRGWAGKYAYRSFGLRFEVRRPEDNLSAFRQRVNVRAREKGEKPIPLASENRWTFGTKQRVAGSLHTDLWTGPAVDLANKGDIAVLPVAGWWRDRKAYDQSEQGVHYSLVVSIEAPSVEVDLWTPVAQQIGVATTIQT</sequence>
<proteinExistence type="inferred from homology"/>
<feature type="domain" description="Peptidase S8/S53" evidence="6">
    <location>
        <begin position="275"/>
        <end position="639"/>
    </location>
</feature>
<dbReference type="EMBL" id="JAAGVB010000068">
    <property type="protein sequence ID" value="NEW36255.1"/>
    <property type="molecule type" value="Genomic_DNA"/>
</dbReference>
<reference evidence="7 8" key="1">
    <citation type="submission" date="2020-01" db="EMBL/GenBank/DDBJ databases">
        <title>Genetics and antimicrobial susceptibilities of Nocardia species isolated from the soil; a comparison with species isolated from humans.</title>
        <authorList>
            <person name="Carrasco G."/>
            <person name="Monzon S."/>
            <person name="Sansegundo M."/>
            <person name="Garcia E."/>
            <person name="Garrido N."/>
            <person name="Medina M.J."/>
            <person name="Villalon P."/>
            <person name="Ramirez-Arocha A.C."/>
            <person name="Jimenez P."/>
            <person name="Cuesta I."/>
            <person name="Valdezate S."/>
        </authorList>
    </citation>
    <scope>NUCLEOTIDE SEQUENCE [LARGE SCALE GENOMIC DNA]</scope>
    <source>
        <strain evidence="7 8">CNM20110626</strain>
    </source>
</reference>
<dbReference type="Gene3D" id="3.40.50.200">
    <property type="entry name" value="Peptidase S8/S53 domain"/>
    <property type="match status" value="1"/>
</dbReference>
<comment type="caution">
    <text evidence="7">The sequence shown here is derived from an EMBL/GenBank/DDBJ whole genome shotgun (WGS) entry which is preliminary data.</text>
</comment>
<dbReference type="PANTHER" id="PTHR43806">
    <property type="entry name" value="PEPTIDASE S8"/>
    <property type="match status" value="1"/>
</dbReference>
<dbReference type="InterPro" id="IPR000209">
    <property type="entry name" value="Peptidase_S8/S53_dom"/>
</dbReference>
<evidence type="ECO:0000256" key="4">
    <source>
        <dbReference type="ARBA" id="ARBA00022825"/>
    </source>
</evidence>
<evidence type="ECO:0000313" key="7">
    <source>
        <dbReference type="EMBL" id="NEW36255.1"/>
    </source>
</evidence>
<dbReference type="InterPro" id="IPR034074">
    <property type="entry name" value="Y4bN_pept_dom"/>
</dbReference>
<dbReference type="Pfam" id="PF00082">
    <property type="entry name" value="Peptidase_S8"/>
    <property type="match status" value="1"/>
</dbReference>
<accession>A0A6P1D107</accession>
<dbReference type="PANTHER" id="PTHR43806:SF11">
    <property type="entry name" value="CEREVISIN-RELATED"/>
    <property type="match status" value="1"/>
</dbReference>
<evidence type="ECO:0000256" key="1">
    <source>
        <dbReference type="ARBA" id="ARBA00011073"/>
    </source>
</evidence>
<comment type="similarity">
    <text evidence="1">Belongs to the peptidase S8 family.</text>
</comment>
<dbReference type="GO" id="GO:0006508">
    <property type="term" value="P:proteolysis"/>
    <property type="evidence" value="ECO:0007669"/>
    <property type="project" value="UniProtKB-KW"/>
</dbReference>
<keyword evidence="3" id="KW-0378">Hydrolase</keyword>
<evidence type="ECO:0000256" key="3">
    <source>
        <dbReference type="ARBA" id="ARBA00022801"/>
    </source>
</evidence>
<dbReference type="InterPro" id="IPR050131">
    <property type="entry name" value="Peptidase_S8_subtilisin-like"/>
</dbReference>
<evidence type="ECO:0000256" key="5">
    <source>
        <dbReference type="SAM" id="MobiDB-lite"/>
    </source>
</evidence>
<dbReference type="Proteomes" id="UP000471166">
    <property type="component" value="Unassembled WGS sequence"/>
</dbReference>
<feature type="compositionally biased region" description="Basic and acidic residues" evidence="5">
    <location>
        <begin position="29"/>
        <end position="39"/>
    </location>
</feature>
<dbReference type="AlphaFoldDB" id="A0A6P1D107"/>
<protein>
    <submittedName>
        <fullName evidence="7">S8 family peptidase</fullName>
    </submittedName>
</protein>
<evidence type="ECO:0000313" key="8">
    <source>
        <dbReference type="Proteomes" id="UP000471166"/>
    </source>
</evidence>
<keyword evidence="4" id="KW-0720">Serine protease</keyword>